<evidence type="ECO:0000256" key="2">
    <source>
        <dbReference type="SAM" id="Coils"/>
    </source>
</evidence>
<dbReference type="AlphaFoldDB" id="A0AAW9REQ3"/>
<keyword evidence="2" id="KW-0175">Coiled coil</keyword>
<evidence type="ECO:0000259" key="3">
    <source>
        <dbReference type="Pfam" id="PF25954"/>
    </source>
</evidence>
<feature type="coiled-coil region" evidence="2">
    <location>
        <begin position="98"/>
        <end position="177"/>
    </location>
</feature>
<dbReference type="Pfam" id="PF25973">
    <property type="entry name" value="BSH_CzcB"/>
    <property type="match status" value="1"/>
</dbReference>
<dbReference type="EMBL" id="JAZHOG010000009">
    <property type="protein sequence ID" value="MEJ8568703.1"/>
    <property type="molecule type" value="Genomic_DNA"/>
</dbReference>
<comment type="caution">
    <text evidence="5">The sequence shown here is derived from an EMBL/GenBank/DDBJ whole genome shotgun (WGS) entry which is preliminary data.</text>
</comment>
<sequence length="353" mass="38154">MRTRTIRIVLPIAAVAALLLVVAWMAGVFRDKVEPGSGSATTGAPPAGSIEVSEVETALTEPVPATISARQATTISSRIIARITRIHVRAGDTVEEGQLLLELERSDLESRLSQAEERVRSVSARLTEARLSLERAESLQAQGLVSRAALDEARATHDSLNAELATARRTVDEAQVAISYTRIRSPIDGRVIDRFAEPGDTASPGTRLLSLYNPLSLRIEAAVRESLALPLVLGQEIEVEIPALQQRLTSRIEELVPAADPGSRSFLVKAQLPYRDDLLPGMYARLMIPAGTVQRILVPADFAVAYGQLNMVWVWTDGAAERRFVRLGQADGSGRVEVQSGLRPGEVLAPPPN</sequence>
<dbReference type="PANTHER" id="PTHR30469">
    <property type="entry name" value="MULTIDRUG RESISTANCE PROTEIN MDTA"/>
    <property type="match status" value="1"/>
</dbReference>
<evidence type="ECO:0000256" key="1">
    <source>
        <dbReference type="ARBA" id="ARBA00009477"/>
    </source>
</evidence>
<comment type="similarity">
    <text evidence="1">Belongs to the membrane fusion protein (MFP) (TC 8.A.1) family.</text>
</comment>
<name>A0AAW9REQ3_9GAMM</name>
<dbReference type="SUPFAM" id="SSF111369">
    <property type="entry name" value="HlyD-like secretion proteins"/>
    <property type="match status" value="1"/>
</dbReference>
<gene>
    <name evidence="5" type="ORF">V3330_13805</name>
</gene>
<keyword evidence="6" id="KW-1185">Reference proteome</keyword>
<dbReference type="Proteomes" id="UP001359886">
    <property type="component" value="Unassembled WGS sequence"/>
</dbReference>
<dbReference type="Gene3D" id="2.40.30.170">
    <property type="match status" value="1"/>
</dbReference>
<dbReference type="GO" id="GO:0015562">
    <property type="term" value="F:efflux transmembrane transporter activity"/>
    <property type="evidence" value="ECO:0007669"/>
    <property type="project" value="TreeGrafter"/>
</dbReference>
<dbReference type="InterPro" id="IPR058792">
    <property type="entry name" value="Beta-barrel_RND_2"/>
</dbReference>
<dbReference type="Gene3D" id="2.40.50.100">
    <property type="match status" value="1"/>
</dbReference>
<protein>
    <submittedName>
        <fullName evidence="5">Efflux RND transporter periplasmic adaptor subunit</fullName>
    </submittedName>
</protein>
<organism evidence="5 6">
    <name type="scientific">Elongatibacter sediminis</name>
    <dbReference type="NCBI Taxonomy" id="3119006"/>
    <lineage>
        <taxon>Bacteria</taxon>
        <taxon>Pseudomonadati</taxon>
        <taxon>Pseudomonadota</taxon>
        <taxon>Gammaproteobacteria</taxon>
        <taxon>Chromatiales</taxon>
        <taxon>Wenzhouxiangellaceae</taxon>
        <taxon>Elongatibacter</taxon>
    </lineage>
</organism>
<proteinExistence type="inferred from homology"/>
<dbReference type="InterPro" id="IPR058647">
    <property type="entry name" value="BSH_CzcB-like"/>
</dbReference>
<evidence type="ECO:0000313" key="6">
    <source>
        <dbReference type="Proteomes" id="UP001359886"/>
    </source>
</evidence>
<dbReference type="GO" id="GO:1990281">
    <property type="term" value="C:efflux pump complex"/>
    <property type="evidence" value="ECO:0007669"/>
    <property type="project" value="TreeGrafter"/>
</dbReference>
<dbReference type="InterPro" id="IPR006143">
    <property type="entry name" value="RND_pump_MFP"/>
</dbReference>
<accession>A0AAW9REQ3</accession>
<feature type="domain" description="CzcB-like barrel-sandwich hybrid" evidence="4">
    <location>
        <begin position="73"/>
        <end position="208"/>
    </location>
</feature>
<dbReference type="Gene3D" id="2.40.420.20">
    <property type="match status" value="1"/>
</dbReference>
<reference evidence="5 6" key="1">
    <citation type="submission" date="2024-02" db="EMBL/GenBank/DDBJ databases">
        <title>A novel Wenzhouxiangellaceae bacterium, isolated from coastal sediments.</title>
        <authorList>
            <person name="Du Z.-J."/>
            <person name="Ye Y.-Q."/>
            <person name="Zhang X.-Y."/>
        </authorList>
    </citation>
    <scope>NUCLEOTIDE SEQUENCE [LARGE SCALE GENOMIC DNA]</scope>
    <source>
        <strain evidence="5 6">CH-27</strain>
    </source>
</reference>
<dbReference type="Pfam" id="PF25954">
    <property type="entry name" value="Beta-barrel_RND_2"/>
    <property type="match status" value="1"/>
</dbReference>
<dbReference type="NCBIfam" id="TIGR01730">
    <property type="entry name" value="RND_mfp"/>
    <property type="match status" value="1"/>
</dbReference>
<dbReference type="Gene3D" id="1.10.287.470">
    <property type="entry name" value="Helix hairpin bin"/>
    <property type="match status" value="1"/>
</dbReference>
<feature type="domain" description="CusB-like beta-barrel" evidence="3">
    <location>
        <begin position="219"/>
        <end position="288"/>
    </location>
</feature>
<evidence type="ECO:0000259" key="4">
    <source>
        <dbReference type="Pfam" id="PF25973"/>
    </source>
</evidence>
<evidence type="ECO:0000313" key="5">
    <source>
        <dbReference type="EMBL" id="MEJ8568703.1"/>
    </source>
</evidence>
<dbReference type="RefSeq" id="WP_354696026.1">
    <property type="nucleotide sequence ID" value="NZ_JAZHOG010000009.1"/>
</dbReference>
<dbReference type="PANTHER" id="PTHR30469:SF15">
    <property type="entry name" value="HLYD FAMILY OF SECRETION PROTEINS"/>
    <property type="match status" value="1"/>
</dbReference>